<dbReference type="AlphaFoldDB" id="A0A7G9SC51"/>
<dbReference type="InterPro" id="IPR053188">
    <property type="entry name" value="FkbM_Methyltransferase"/>
</dbReference>
<name>A0A7G9SC51_9SPHN</name>
<dbReference type="InterPro" id="IPR006342">
    <property type="entry name" value="FkbM_mtfrase"/>
</dbReference>
<dbReference type="KEGG" id="srhi:H9L12_02065"/>
<reference evidence="2 3" key="1">
    <citation type="submission" date="2020-08" db="EMBL/GenBank/DDBJ databases">
        <title>Genome sequence of Sphingomonas rhizophila KACC 19189T.</title>
        <authorList>
            <person name="Hyun D.-W."/>
            <person name="Bae J.-W."/>
        </authorList>
    </citation>
    <scope>NUCLEOTIDE SEQUENCE [LARGE SCALE GENOMIC DNA]</scope>
    <source>
        <strain evidence="2 3">KACC 19189</strain>
    </source>
</reference>
<keyword evidence="3" id="KW-1185">Reference proteome</keyword>
<protein>
    <submittedName>
        <fullName evidence="2">FkbM family methyltransferase</fullName>
    </submittedName>
</protein>
<evidence type="ECO:0000313" key="2">
    <source>
        <dbReference type="EMBL" id="QNN65426.1"/>
    </source>
</evidence>
<evidence type="ECO:0000259" key="1">
    <source>
        <dbReference type="Pfam" id="PF05050"/>
    </source>
</evidence>
<dbReference type="SUPFAM" id="SSF53335">
    <property type="entry name" value="S-adenosyl-L-methionine-dependent methyltransferases"/>
    <property type="match status" value="1"/>
</dbReference>
<dbReference type="Pfam" id="PF05050">
    <property type="entry name" value="Methyltransf_21"/>
    <property type="match status" value="1"/>
</dbReference>
<dbReference type="EMBL" id="CP060717">
    <property type="protein sequence ID" value="QNN65426.1"/>
    <property type="molecule type" value="Genomic_DNA"/>
</dbReference>
<feature type="domain" description="Methyltransferase FkbM" evidence="1">
    <location>
        <begin position="37"/>
        <end position="203"/>
    </location>
</feature>
<gene>
    <name evidence="2" type="ORF">H9L12_02065</name>
</gene>
<dbReference type="PANTHER" id="PTHR36973">
    <property type="entry name" value="SLL1456 PROTEIN-RELATED"/>
    <property type="match status" value="1"/>
</dbReference>
<dbReference type="PANTHER" id="PTHR36973:SF4">
    <property type="entry name" value="NODULATION PROTEIN"/>
    <property type="match status" value="1"/>
</dbReference>
<sequence>MFKRLVHDIAYRFGAEIHNEPGLRRFLDHRKVDLVLDVGANRGQYGTMLRERGYRGRIWSFEPVAAAYDDLSAIAKADGNWTTTRAAVGARKGEATVNVTRNDVFSSILPASDYGAANYRSLEKVHVERVPLVTLDSTLKGNDARAIFLKIDTQGFEKAVLDGAGKLLKSCAGVQLEIPVERLYEGVWTFPEAIVELDGMGFSPAQFHMVNSLPDDPASAVEFDCVFRRKT</sequence>
<dbReference type="Proteomes" id="UP000515955">
    <property type="component" value="Chromosome"/>
</dbReference>
<dbReference type="InterPro" id="IPR029063">
    <property type="entry name" value="SAM-dependent_MTases_sf"/>
</dbReference>
<dbReference type="GO" id="GO:0008171">
    <property type="term" value="F:O-methyltransferase activity"/>
    <property type="evidence" value="ECO:0007669"/>
    <property type="project" value="TreeGrafter"/>
</dbReference>
<keyword evidence="2" id="KW-0489">Methyltransferase</keyword>
<dbReference type="GO" id="GO:0032259">
    <property type="term" value="P:methylation"/>
    <property type="evidence" value="ECO:0007669"/>
    <property type="project" value="UniProtKB-KW"/>
</dbReference>
<keyword evidence="2" id="KW-0808">Transferase</keyword>
<dbReference type="Gene3D" id="3.40.50.150">
    <property type="entry name" value="Vaccinia Virus protein VP39"/>
    <property type="match status" value="1"/>
</dbReference>
<proteinExistence type="predicted"/>
<accession>A0A7G9SC51</accession>
<organism evidence="2 3">
    <name type="scientific">Sphingomonas rhizophila</name>
    <dbReference type="NCBI Taxonomy" id="2071607"/>
    <lineage>
        <taxon>Bacteria</taxon>
        <taxon>Pseudomonadati</taxon>
        <taxon>Pseudomonadota</taxon>
        <taxon>Alphaproteobacteria</taxon>
        <taxon>Sphingomonadales</taxon>
        <taxon>Sphingomonadaceae</taxon>
        <taxon>Sphingomonas</taxon>
    </lineage>
</organism>
<dbReference type="NCBIfam" id="TIGR01444">
    <property type="entry name" value="fkbM_fam"/>
    <property type="match status" value="1"/>
</dbReference>
<dbReference type="RefSeq" id="WP_187542418.1">
    <property type="nucleotide sequence ID" value="NZ_CP060717.1"/>
</dbReference>
<evidence type="ECO:0000313" key="3">
    <source>
        <dbReference type="Proteomes" id="UP000515955"/>
    </source>
</evidence>